<evidence type="ECO:0000256" key="1">
    <source>
        <dbReference type="SAM" id="MobiDB-lite"/>
    </source>
</evidence>
<dbReference type="KEGG" id="tpal:117649263"/>
<keyword evidence="2" id="KW-1185">Reference proteome</keyword>
<evidence type="ECO:0000313" key="3">
    <source>
        <dbReference type="RefSeq" id="XP_034247755.1"/>
    </source>
</evidence>
<dbReference type="OrthoDB" id="8241478at2759"/>
<dbReference type="RefSeq" id="XP_034247755.1">
    <property type="nucleotide sequence ID" value="XM_034391864.1"/>
</dbReference>
<dbReference type="GeneID" id="117649263"/>
<protein>
    <submittedName>
        <fullName evidence="3">Proline-rich protein HaeIII subfamily 1-like</fullName>
    </submittedName>
</protein>
<dbReference type="AlphaFoldDB" id="A0A6P8ZAI1"/>
<dbReference type="Proteomes" id="UP000515158">
    <property type="component" value="Unplaced"/>
</dbReference>
<organism evidence="3">
    <name type="scientific">Thrips palmi</name>
    <name type="common">Melon thrips</name>
    <dbReference type="NCBI Taxonomy" id="161013"/>
    <lineage>
        <taxon>Eukaryota</taxon>
        <taxon>Metazoa</taxon>
        <taxon>Ecdysozoa</taxon>
        <taxon>Arthropoda</taxon>
        <taxon>Hexapoda</taxon>
        <taxon>Insecta</taxon>
        <taxon>Pterygota</taxon>
        <taxon>Neoptera</taxon>
        <taxon>Paraneoptera</taxon>
        <taxon>Thysanoptera</taxon>
        <taxon>Terebrantia</taxon>
        <taxon>Thripoidea</taxon>
        <taxon>Thripidae</taxon>
        <taxon>Thrips</taxon>
    </lineage>
</organism>
<dbReference type="InParanoid" id="A0A6P8ZAI1"/>
<feature type="compositionally biased region" description="Basic residues" evidence="1">
    <location>
        <begin position="138"/>
        <end position="152"/>
    </location>
</feature>
<name>A0A6P8ZAI1_THRPL</name>
<evidence type="ECO:0000313" key="2">
    <source>
        <dbReference type="Proteomes" id="UP000515158"/>
    </source>
</evidence>
<proteinExistence type="predicted"/>
<sequence length="351" mass="38072">MSFLRQLQDLLEGHGKEREVHYLELLPIPENVKKTELSSTAKVPIYIASSDKDMLKVDFKNKPASLIRETLFSLYGTEVFRTRLVTGRGNNPGTYGIRYDVLKSIYAFVNNHVDTSKRLKMHQVVQTINKRAEDWRKKLSTKPLKKSRSKKLKLSEADSPPSLHEKVIDVISAPPHQDASSPRQDARTPPQAPIHEEAPGTPQQSAPHQAPPSRPLHGAPGTPQQSAPHQATPSGPLHGAPGTPQQSAPHQAPPSGPLHGAPGTPQQSAPHHAPPSGPLHGAPGTPQQSATHHAPPSGPLHGAPGTPYGAPFSQAPCFQPEPSAWQSNPYQYFYPPNYQWPAAPSASYVPT</sequence>
<gene>
    <name evidence="3" type="primary">LOC117649263</name>
</gene>
<reference evidence="3" key="1">
    <citation type="submission" date="2025-08" db="UniProtKB">
        <authorList>
            <consortium name="RefSeq"/>
        </authorList>
    </citation>
    <scope>IDENTIFICATION</scope>
    <source>
        <tissue evidence="3">Total insect</tissue>
    </source>
</reference>
<feature type="region of interest" description="Disordered" evidence="1">
    <location>
        <begin position="136"/>
        <end position="321"/>
    </location>
</feature>
<feature type="compositionally biased region" description="Polar residues" evidence="1">
    <location>
        <begin position="222"/>
        <end position="233"/>
    </location>
</feature>
<accession>A0A6P8ZAI1</accession>